<dbReference type="EMBL" id="CP015772">
    <property type="protein sequence ID" value="ANH82952.1"/>
    <property type="molecule type" value="Genomic_DNA"/>
</dbReference>
<gene>
    <name evidence="4" type="ORF">A8C56_19915</name>
</gene>
<evidence type="ECO:0000256" key="1">
    <source>
        <dbReference type="SAM" id="Coils"/>
    </source>
</evidence>
<keyword evidence="2" id="KW-0472">Membrane</keyword>
<dbReference type="Pfam" id="PF06580">
    <property type="entry name" value="His_kinase"/>
    <property type="match status" value="1"/>
</dbReference>
<proteinExistence type="predicted"/>
<accession>A0A1A9I8G5</accession>
<dbReference type="GO" id="GO:0016020">
    <property type="term" value="C:membrane"/>
    <property type="evidence" value="ECO:0007669"/>
    <property type="project" value="InterPro"/>
</dbReference>
<dbReference type="PANTHER" id="PTHR34220">
    <property type="entry name" value="SENSOR HISTIDINE KINASE YPDA"/>
    <property type="match status" value="1"/>
</dbReference>
<evidence type="ECO:0000313" key="4">
    <source>
        <dbReference type="EMBL" id="ANH82952.1"/>
    </source>
</evidence>
<feature type="domain" description="Signal transduction histidine kinase internal region" evidence="3">
    <location>
        <begin position="194"/>
        <end position="272"/>
    </location>
</feature>
<organism evidence="4 5">
    <name type="scientific">Niabella ginsenosidivorans</name>
    <dbReference type="NCBI Taxonomy" id="1176587"/>
    <lineage>
        <taxon>Bacteria</taxon>
        <taxon>Pseudomonadati</taxon>
        <taxon>Bacteroidota</taxon>
        <taxon>Chitinophagia</taxon>
        <taxon>Chitinophagales</taxon>
        <taxon>Chitinophagaceae</taxon>
        <taxon>Niabella</taxon>
    </lineage>
</organism>
<feature type="transmembrane region" description="Helical" evidence="2">
    <location>
        <begin position="52"/>
        <end position="74"/>
    </location>
</feature>
<keyword evidence="1" id="KW-0175">Coiled coil</keyword>
<sequence>MTIQQQEIPYKTIIVIALITVPLFGIFGAVPMPALFSGHASFFVRFTRGEVWHSFLTIAATILVLWGLNTLLLYLFTRYVVPRFGWLRIVLSVLFFGLIGFLLLHNFRMHRLPKHNFPPMFRPVYGVYGERHLGFPPAPGIMHDRIGFFFFPLLQAQAVNVIILILLDIIVLRSKKARTEKENDSLRMANLEAKHNLLKQQLQPHFLFNSLTIVKALIKKDPLKADAYINRLSELLRYSVYSINQFTVPVAEELGHVNNYIEMQNLRFGDALKFSTDMPSQLLHSSLPVYSIQLLVENALKHNIFTAAQPLFIKVTGDIKTKTITIENNLQPKRDAGGTEGVGLQNLSERYQLLQGEAIVIEKTTDLFRVTLKVLDNASSDH</sequence>
<evidence type="ECO:0000259" key="3">
    <source>
        <dbReference type="Pfam" id="PF06580"/>
    </source>
</evidence>
<dbReference type="AlphaFoldDB" id="A0A1A9I8G5"/>
<dbReference type="KEGG" id="nia:A8C56_19915"/>
<reference evidence="4 5" key="1">
    <citation type="submission" date="2016-05" db="EMBL/GenBank/DDBJ databases">
        <title>Niabella ginsenosidivorans BS26 whole genome sequencing.</title>
        <authorList>
            <person name="Im W.T."/>
            <person name="Siddiqi M.Z."/>
        </authorList>
    </citation>
    <scope>NUCLEOTIDE SEQUENCE [LARGE SCALE GENOMIC DNA]</scope>
    <source>
        <strain evidence="4 5">BS26</strain>
    </source>
</reference>
<dbReference type="Gene3D" id="3.30.565.10">
    <property type="entry name" value="Histidine kinase-like ATPase, C-terminal domain"/>
    <property type="match status" value="1"/>
</dbReference>
<name>A0A1A9I8G5_9BACT</name>
<dbReference type="InterPro" id="IPR010559">
    <property type="entry name" value="Sig_transdc_His_kin_internal"/>
</dbReference>
<feature type="coiled-coil region" evidence="1">
    <location>
        <begin position="174"/>
        <end position="201"/>
    </location>
</feature>
<dbReference type="Proteomes" id="UP000077667">
    <property type="component" value="Chromosome"/>
</dbReference>
<dbReference type="STRING" id="1176587.A8C56_19915"/>
<dbReference type="InterPro" id="IPR036890">
    <property type="entry name" value="HATPase_C_sf"/>
</dbReference>
<keyword evidence="2" id="KW-0812">Transmembrane</keyword>
<protein>
    <recommendedName>
        <fullName evidence="3">Signal transduction histidine kinase internal region domain-containing protein</fullName>
    </recommendedName>
</protein>
<dbReference type="InterPro" id="IPR050640">
    <property type="entry name" value="Bact_2-comp_sensor_kinase"/>
</dbReference>
<dbReference type="PANTHER" id="PTHR34220:SF7">
    <property type="entry name" value="SENSOR HISTIDINE KINASE YPDA"/>
    <property type="match status" value="1"/>
</dbReference>
<feature type="transmembrane region" description="Helical" evidence="2">
    <location>
        <begin position="146"/>
        <end position="171"/>
    </location>
</feature>
<evidence type="ECO:0000313" key="5">
    <source>
        <dbReference type="Proteomes" id="UP000077667"/>
    </source>
</evidence>
<keyword evidence="2" id="KW-1133">Transmembrane helix</keyword>
<evidence type="ECO:0000256" key="2">
    <source>
        <dbReference type="SAM" id="Phobius"/>
    </source>
</evidence>
<feature type="transmembrane region" description="Helical" evidence="2">
    <location>
        <begin position="12"/>
        <end position="32"/>
    </location>
</feature>
<dbReference type="GO" id="GO:0000155">
    <property type="term" value="F:phosphorelay sensor kinase activity"/>
    <property type="evidence" value="ECO:0007669"/>
    <property type="project" value="InterPro"/>
</dbReference>
<feature type="transmembrane region" description="Helical" evidence="2">
    <location>
        <begin position="86"/>
        <end position="104"/>
    </location>
</feature>
<keyword evidence="5" id="KW-1185">Reference proteome</keyword>